<dbReference type="AlphaFoldDB" id="A0A6I3UT80"/>
<reference evidence="3 4" key="1">
    <citation type="submission" date="2019-11" db="EMBL/GenBank/DDBJ databases">
        <title>Growth characteristics of pneumococcus vary with the chemical composition of the capsule and with environmental conditions.</title>
        <authorList>
            <person name="Tothpal A."/>
            <person name="Desobry K."/>
            <person name="Joshi S."/>
            <person name="Wyllie A.L."/>
            <person name="Weinberger D.M."/>
        </authorList>
    </citation>
    <scope>NUCLEOTIDE SEQUENCE [LARGE SCALE GENOMIC DNA]</scope>
    <source>
        <strain evidence="4">pnumococcus19F</strain>
    </source>
</reference>
<dbReference type="Pfam" id="PF10145">
    <property type="entry name" value="PhageMin_Tail"/>
    <property type="match status" value="1"/>
</dbReference>
<evidence type="ECO:0000313" key="4">
    <source>
        <dbReference type="Proteomes" id="UP000437160"/>
    </source>
</evidence>
<dbReference type="EMBL" id="WNIA01000768">
    <property type="protein sequence ID" value="MTW00166.1"/>
    <property type="molecule type" value="Genomic_DNA"/>
</dbReference>
<dbReference type="RefSeq" id="WP_196303347.1">
    <property type="nucleotide sequence ID" value="NZ_WNIA01000768.1"/>
</dbReference>
<organism evidence="3 4">
    <name type="scientific">Streptococcus pneumoniae</name>
    <dbReference type="NCBI Taxonomy" id="1313"/>
    <lineage>
        <taxon>Bacteria</taxon>
        <taxon>Bacillati</taxon>
        <taxon>Bacillota</taxon>
        <taxon>Bacilli</taxon>
        <taxon>Lactobacillales</taxon>
        <taxon>Streptococcaceae</taxon>
        <taxon>Streptococcus</taxon>
    </lineage>
</organism>
<evidence type="ECO:0000259" key="2">
    <source>
        <dbReference type="Pfam" id="PF10145"/>
    </source>
</evidence>
<sequence>IEAYGLQATDLSRVLDSVTFTSQAPGVGVQDLMDKVVSGAPQIKALGLSFDEGVALMGKFEKAGVDSSASLSSLSKASVKYAASGKTLQ</sequence>
<evidence type="ECO:0000256" key="1">
    <source>
        <dbReference type="SAM" id="MobiDB-lite"/>
    </source>
</evidence>
<comment type="caution">
    <text evidence="3">The sequence shown here is derived from an EMBL/GenBank/DDBJ whole genome shotgun (WGS) entry which is preliminary data.</text>
</comment>
<feature type="region of interest" description="Disordered" evidence="1">
    <location>
        <begin position="69"/>
        <end position="89"/>
    </location>
</feature>
<name>A0A6I3UT80_STREE</name>
<evidence type="ECO:0000313" key="3">
    <source>
        <dbReference type="EMBL" id="MTW00166.1"/>
    </source>
</evidence>
<dbReference type="InterPro" id="IPR010090">
    <property type="entry name" value="Phage_tape_meas"/>
</dbReference>
<feature type="non-terminal residue" evidence="3">
    <location>
        <position position="1"/>
    </location>
</feature>
<feature type="non-terminal residue" evidence="3">
    <location>
        <position position="89"/>
    </location>
</feature>
<feature type="domain" description="Phage tail tape measure protein" evidence="2">
    <location>
        <begin position="2"/>
        <end position="84"/>
    </location>
</feature>
<proteinExistence type="predicted"/>
<gene>
    <name evidence="3" type="ORF">GM536_14240</name>
</gene>
<dbReference type="Proteomes" id="UP000437160">
    <property type="component" value="Unassembled WGS sequence"/>
</dbReference>
<protein>
    <submittedName>
        <fullName evidence="3">Phage tail tape measure protein</fullName>
    </submittedName>
</protein>
<accession>A0A6I3UT80</accession>